<protein>
    <submittedName>
        <fullName evidence="5">MarR family transcriptional regulator</fullName>
    </submittedName>
</protein>
<dbReference type="EMBL" id="WJXB01000012">
    <property type="protein sequence ID" value="MRN56120.1"/>
    <property type="molecule type" value="Genomic_DNA"/>
</dbReference>
<evidence type="ECO:0000313" key="6">
    <source>
        <dbReference type="Proteomes" id="UP000463051"/>
    </source>
</evidence>
<dbReference type="SUPFAM" id="SSF46785">
    <property type="entry name" value="Winged helix' DNA-binding domain"/>
    <property type="match status" value="1"/>
</dbReference>
<name>A0A7X2H9Y0_9BACL</name>
<dbReference type="Proteomes" id="UP000463051">
    <property type="component" value="Unassembled WGS sequence"/>
</dbReference>
<dbReference type="PANTHER" id="PTHR35790">
    <property type="entry name" value="HTH-TYPE TRANSCRIPTIONAL REGULATOR PCHR"/>
    <property type="match status" value="1"/>
</dbReference>
<dbReference type="GO" id="GO:0003677">
    <property type="term" value="F:DNA binding"/>
    <property type="evidence" value="ECO:0007669"/>
    <property type="project" value="UniProtKB-KW"/>
</dbReference>
<comment type="caution">
    <text evidence="5">The sequence shown here is derived from an EMBL/GenBank/DDBJ whole genome shotgun (WGS) entry which is preliminary data.</text>
</comment>
<dbReference type="PANTHER" id="PTHR35790:SF4">
    <property type="entry name" value="HTH-TYPE TRANSCRIPTIONAL REGULATOR PCHR"/>
    <property type="match status" value="1"/>
</dbReference>
<feature type="domain" description="HTH marR-type" evidence="4">
    <location>
        <begin position="15"/>
        <end position="155"/>
    </location>
</feature>
<dbReference type="GO" id="GO:0003700">
    <property type="term" value="F:DNA-binding transcription factor activity"/>
    <property type="evidence" value="ECO:0007669"/>
    <property type="project" value="InterPro"/>
</dbReference>
<sequence>MESTHMIKQLLHGQYLKFLHLHESFAETESDHFFSVATQESIEKFPRNITAIHVIDCVGRHEPINSTAIAEKMELSKASITKIGNKLLEDGLVKRTQMNDNKKEIYFRLTPEGKKIFYLHEQLHQVEAERFFRFLDKYSDGELKVIQHFLQDYSVDLEYRLTEGVAMK</sequence>
<dbReference type="InterPro" id="IPR023187">
    <property type="entry name" value="Tscrpt_reg_MarR-type_CS"/>
</dbReference>
<keyword evidence="3" id="KW-0804">Transcription</keyword>
<dbReference type="InterPro" id="IPR036388">
    <property type="entry name" value="WH-like_DNA-bd_sf"/>
</dbReference>
<dbReference type="InterPro" id="IPR036390">
    <property type="entry name" value="WH_DNA-bd_sf"/>
</dbReference>
<dbReference type="InterPro" id="IPR000835">
    <property type="entry name" value="HTH_MarR-typ"/>
</dbReference>
<evidence type="ECO:0000256" key="3">
    <source>
        <dbReference type="ARBA" id="ARBA00023163"/>
    </source>
</evidence>
<dbReference type="Pfam" id="PF01047">
    <property type="entry name" value="MarR"/>
    <property type="match status" value="1"/>
</dbReference>
<evidence type="ECO:0000256" key="2">
    <source>
        <dbReference type="ARBA" id="ARBA00023125"/>
    </source>
</evidence>
<reference evidence="5 6" key="1">
    <citation type="submission" date="2019-11" db="EMBL/GenBank/DDBJ databases">
        <title>Paenibacillus monticola sp. nov., a novel PGPR strain isolated from mountain sample in China.</title>
        <authorList>
            <person name="Zhao Q."/>
            <person name="Li H.-P."/>
            <person name="Zhang J.-L."/>
        </authorList>
    </citation>
    <scope>NUCLEOTIDE SEQUENCE [LARGE SCALE GENOMIC DNA]</scope>
    <source>
        <strain evidence="5 6">LC-T2</strain>
    </source>
</reference>
<dbReference type="Gene3D" id="1.10.10.10">
    <property type="entry name" value="Winged helix-like DNA-binding domain superfamily/Winged helix DNA-binding domain"/>
    <property type="match status" value="1"/>
</dbReference>
<keyword evidence="1" id="KW-0805">Transcription regulation</keyword>
<keyword evidence="6" id="KW-1185">Reference proteome</keyword>
<dbReference type="PROSITE" id="PS01117">
    <property type="entry name" value="HTH_MARR_1"/>
    <property type="match status" value="1"/>
</dbReference>
<dbReference type="InterPro" id="IPR052067">
    <property type="entry name" value="Metal_resp_HTH_trans_reg"/>
</dbReference>
<dbReference type="PROSITE" id="PS50995">
    <property type="entry name" value="HTH_MARR_2"/>
    <property type="match status" value="1"/>
</dbReference>
<proteinExistence type="predicted"/>
<accession>A0A7X2H9Y0</accession>
<dbReference type="AlphaFoldDB" id="A0A7X2H9Y0"/>
<evidence type="ECO:0000259" key="4">
    <source>
        <dbReference type="PROSITE" id="PS50995"/>
    </source>
</evidence>
<evidence type="ECO:0000313" key="5">
    <source>
        <dbReference type="EMBL" id="MRN56120.1"/>
    </source>
</evidence>
<evidence type="ECO:0000256" key="1">
    <source>
        <dbReference type="ARBA" id="ARBA00023015"/>
    </source>
</evidence>
<dbReference type="SMART" id="SM00347">
    <property type="entry name" value="HTH_MARR"/>
    <property type="match status" value="1"/>
</dbReference>
<organism evidence="5 6">
    <name type="scientific">Paenibacillus monticola</name>
    <dbReference type="NCBI Taxonomy" id="2666075"/>
    <lineage>
        <taxon>Bacteria</taxon>
        <taxon>Bacillati</taxon>
        <taxon>Bacillota</taxon>
        <taxon>Bacilli</taxon>
        <taxon>Bacillales</taxon>
        <taxon>Paenibacillaceae</taxon>
        <taxon>Paenibacillus</taxon>
    </lineage>
</organism>
<dbReference type="RefSeq" id="WP_154121620.1">
    <property type="nucleotide sequence ID" value="NZ_WJXB01000012.1"/>
</dbReference>
<keyword evidence="2" id="KW-0238">DNA-binding</keyword>
<gene>
    <name evidence="5" type="ORF">GJB61_24405</name>
</gene>